<dbReference type="Gene3D" id="3.40.190.10">
    <property type="entry name" value="Periplasmic binding protein-like II"/>
    <property type="match status" value="2"/>
</dbReference>
<keyword evidence="3" id="KW-0238">DNA-binding</keyword>
<protein>
    <recommendedName>
        <fullName evidence="7">LysR substrate-binding domain-containing protein</fullName>
    </recommendedName>
</protein>
<dbReference type="Pfam" id="PF03466">
    <property type="entry name" value="LysR_substrate"/>
    <property type="match status" value="1"/>
</dbReference>
<accession>A0ABM5QMC0</accession>
<evidence type="ECO:0000256" key="4">
    <source>
        <dbReference type="ARBA" id="ARBA00023159"/>
    </source>
</evidence>
<evidence type="ECO:0000313" key="8">
    <source>
        <dbReference type="EMBL" id="AIG63908.1"/>
    </source>
</evidence>
<feature type="domain" description="LysR substrate-binding" evidence="7">
    <location>
        <begin position="29"/>
        <end position="183"/>
    </location>
</feature>
<comment type="similarity">
    <text evidence="1">Belongs to the LysR transcriptional regulatory family.</text>
</comment>
<dbReference type="SUPFAM" id="SSF53850">
    <property type="entry name" value="Periplasmic binding protein-like II"/>
    <property type="match status" value="1"/>
</dbReference>
<evidence type="ECO:0000256" key="1">
    <source>
        <dbReference type="ARBA" id="ARBA00009437"/>
    </source>
</evidence>
<feature type="compositionally biased region" description="Basic residues" evidence="6">
    <location>
        <begin position="203"/>
        <end position="226"/>
    </location>
</feature>
<evidence type="ECO:0000256" key="5">
    <source>
        <dbReference type="ARBA" id="ARBA00023163"/>
    </source>
</evidence>
<keyword evidence="4" id="KW-0010">Activator</keyword>
<gene>
    <name evidence="8" type="ORF">CATYP_03685</name>
</gene>
<keyword evidence="2" id="KW-0805">Transcription regulation</keyword>
<sequence length="226" mass="24773">MLTLSFARGCVPDKWLRRYAEIPEAPPLKAAASDDPVAELLAGECMLALVRLPDPRLEAELGSLHKVELYQEEPGIAVPAESVFAQVRGPMEAADVRGEVVHSRPRPDGRVDCAEVAQMLSVVAAGVGVVLAPRPLLELLARQKVVALGIADPAEFEFAPTRIALVWRKADDSADVQDFVGITRGRSPRSSRATAVRRERSSAKRKGRVSQGQRRRGRKPRPQRRH</sequence>
<proteinExistence type="inferred from homology"/>
<evidence type="ECO:0000256" key="2">
    <source>
        <dbReference type="ARBA" id="ARBA00023015"/>
    </source>
</evidence>
<dbReference type="RefSeq" id="WP_038607747.1">
    <property type="nucleotide sequence ID" value="NZ_CP008944.1"/>
</dbReference>
<keyword evidence="5" id="KW-0804">Transcription</keyword>
<reference evidence="8 9" key="1">
    <citation type="submission" date="2014-07" db="EMBL/GenBank/DDBJ databases">
        <title>Complete genome sequence of Corynebacterium atypicum DSM 44849: identifiction of the mycolic acid biosynthesis genes.</title>
        <authorList>
            <person name="Tippelt A."/>
            <person name="Mollmann S."/>
            <person name="Albersmeier A."/>
            <person name="Jaenicke S."/>
            <person name="Ruckert C."/>
            <person name="Tauch A."/>
        </authorList>
    </citation>
    <scope>NUCLEOTIDE SEQUENCE [LARGE SCALE GENOMIC DNA]</scope>
    <source>
        <strain evidence="8 9">R2070</strain>
    </source>
</reference>
<evidence type="ECO:0000313" key="9">
    <source>
        <dbReference type="Proteomes" id="UP000028504"/>
    </source>
</evidence>
<dbReference type="EMBL" id="CP008944">
    <property type="protein sequence ID" value="AIG63908.1"/>
    <property type="molecule type" value="Genomic_DNA"/>
</dbReference>
<feature type="region of interest" description="Disordered" evidence="6">
    <location>
        <begin position="181"/>
        <end position="226"/>
    </location>
</feature>
<name>A0ABM5QMC0_9CORY</name>
<evidence type="ECO:0000259" key="7">
    <source>
        <dbReference type="Pfam" id="PF03466"/>
    </source>
</evidence>
<organism evidence="8 9">
    <name type="scientific">Corynebacterium atypicum</name>
    <dbReference type="NCBI Taxonomy" id="191610"/>
    <lineage>
        <taxon>Bacteria</taxon>
        <taxon>Bacillati</taxon>
        <taxon>Actinomycetota</taxon>
        <taxon>Actinomycetes</taxon>
        <taxon>Mycobacteriales</taxon>
        <taxon>Corynebacteriaceae</taxon>
        <taxon>Corynebacterium</taxon>
    </lineage>
</organism>
<dbReference type="PANTHER" id="PTHR30346">
    <property type="entry name" value="TRANSCRIPTIONAL DUAL REGULATOR HCAR-RELATED"/>
    <property type="match status" value="1"/>
</dbReference>
<dbReference type="Proteomes" id="UP000028504">
    <property type="component" value="Chromosome"/>
</dbReference>
<evidence type="ECO:0000256" key="3">
    <source>
        <dbReference type="ARBA" id="ARBA00023125"/>
    </source>
</evidence>
<dbReference type="InterPro" id="IPR005119">
    <property type="entry name" value="LysR_subst-bd"/>
</dbReference>
<keyword evidence="9" id="KW-1185">Reference proteome</keyword>
<dbReference type="PANTHER" id="PTHR30346:SF0">
    <property type="entry name" value="HCA OPERON TRANSCRIPTIONAL ACTIVATOR HCAR"/>
    <property type="match status" value="1"/>
</dbReference>
<evidence type="ECO:0000256" key="6">
    <source>
        <dbReference type="SAM" id="MobiDB-lite"/>
    </source>
</evidence>